<dbReference type="Pfam" id="PF00912">
    <property type="entry name" value="Transgly"/>
    <property type="match status" value="1"/>
</dbReference>
<dbReference type="Gene3D" id="3.40.50.720">
    <property type="entry name" value="NAD(P)-binding Rossmann-like Domain"/>
    <property type="match status" value="1"/>
</dbReference>
<gene>
    <name evidence="2" type="ORF">IFM89_007550</name>
</gene>
<protein>
    <recommendedName>
        <fullName evidence="1">Glycosyl transferase family 51 domain-containing protein</fullName>
    </recommendedName>
</protein>
<dbReference type="EMBL" id="JADFTS010000004">
    <property type="protein sequence ID" value="KAF9608164.1"/>
    <property type="molecule type" value="Genomic_DNA"/>
</dbReference>
<dbReference type="InterPro" id="IPR023346">
    <property type="entry name" value="Lysozyme-like_dom_sf"/>
</dbReference>
<dbReference type="OrthoDB" id="809632at2759"/>
<evidence type="ECO:0000313" key="2">
    <source>
        <dbReference type="EMBL" id="KAF9608164.1"/>
    </source>
</evidence>
<accession>A0A835I0B0</accession>
<dbReference type="PANTHER" id="PTHR43205">
    <property type="entry name" value="PROSTAGLANDIN REDUCTASE"/>
    <property type="match status" value="1"/>
</dbReference>
<dbReference type="InterPro" id="IPR001264">
    <property type="entry name" value="Glyco_trans_51"/>
</dbReference>
<evidence type="ECO:0000313" key="3">
    <source>
        <dbReference type="Proteomes" id="UP000631114"/>
    </source>
</evidence>
<feature type="domain" description="Glycosyl transferase family 51" evidence="1">
    <location>
        <begin position="185"/>
        <end position="234"/>
    </location>
</feature>
<comment type="caution">
    <text evidence="2">The sequence shown here is derived from an EMBL/GenBank/DDBJ whole genome shotgun (WGS) entry which is preliminary data.</text>
</comment>
<dbReference type="InterPro" id="IPR036950">
    <property type="entry name" value="PBP_transglycosylase"/>
</dbReference>
<dbReference type="SUPFAM" id="SSF53955">
    <property type="entry name" value="Lysozyme-like"/>
    <property type="match status" value="1"/>
</dbReference>
<dbReference type="GO" id="GO:0016628">
    <property type="term" value="F:oxidoreductase activity, acting on the CH-CH group of donors, NAD or NADP as acceptor"/>
    <property type="evidence" value="ECO:0007669"/>
    <property type="project" value="InterPro"/>
</dbReference>
<dbReference type="InterPro" id="IPR036291">
    <property type="entry name" value="NAD(P)-bd_dom_sf"/>
</dbReference>
<dbReference type="SUPFAM" id="SSF51735">
    <property type="entry name" value="NAD(P)-binding Rossmann-fold domains"/>
    <property type="match status" value="1"/>
</dbReference>
<evidence type="ECO:0000259" key="1">
    <source>
        <dbReference type="Pfam" id="PF00912"/>
    </source>
</evidence>
<name>A0A835I0B0_9MAGN</name>
<sequence>MVRVLGYFLHGLAQETRICFRDALYRLARSSEQLHLKDERQIVEHTINETTVSNDQRETSRCFPEGINIYFENVGGRMLDAVLLNMNVHGRIAVCGLISQYNLTEHEGVRNLFCIVTKQIRMQGFIEPEYKHMYPSSLELVVQRYREGKIVYIEDTAEGLEEAPSALIELFSGRNVGKQVVRIAEIYWGHGVYGIESASNFYFGKHPTVLTLGESAMLAGIIPAPELQSPFNEPISRSVCIEHNSSVSSQAKYNFPISLRGKTSQARALRRRIDAGFIDIEAALSTVNRRLYIHGDVSEHHTKVWYFINPAGAERGASAFPFEYTLI</sequence>
<dbReference type="InterPro" id="IPR045010">
    <property type="entry name" value="MDR_fam"/>
</dbReference>
<proteinExistence type="predicted"/>
<dbReference type="PANTHER" id="PTHR43205:SF71">
    <property type="entry name" value="2-ALKENAL REDUCTASE (NADP(+)-DEPENDENT)-LIKE"/>
    <property type="match status" value="1"/>
</dbReference>
<organism evidence="2 3">
    <name type="scientific">Coptis chinensis</name>
    <dbReference type="NCBI Taxonomy" id="261450"/>
    <lineage>
        <taxon>Eukaryota</taxon>
        <taxon>Viridiplantae</taxon>
        <taxon>Streptophyta</taxon>
        <taxon>Embryophyta</taxon>
        <taxon>Tracheophyta</taxon>
        <taxon>Spermatophyta</taxon>
        <taxon>Magnoliopsida</taxon>
        <taxon>Ranunculales</taxon>
        <taxon>Ranunculaceae</taxon>
        <taxon>Coptidoideae</taxon>
        <taxon>Coptis</taxon>
    </lineage>
</organism>
<dbReference type="Gene3D" id="1.10.3810.10">
    <property type="entry name" value="Biosynthetic peptidoglycan transglycosylase-like"/>
    <property type="match status" value="1"/>
</dbReference>
<dbReference type="Proteomes" id="UP000631114">
    <property type="component" value="Unassembled WGS sequence"/>
</dbReference>
<keyword evidence="3" id="KW-1185">Reference proteome</keyword>
<dbReference type="AlphaFoldDB" id="A0A835I0B0"/>
<reference evidence="2 3" key="1">
    <citation type="submission" date="2020-10" db="EMBL/GenBank/DDBJ databases">
        <title>The Coptis chinensis genome and diversification of protoberbering-type alkaloids.</title>
        <authorList>
            <person name="Wang B."/>
            <person name="Shu S."/>
            <person name="Song C."/>
            <person name="Liu Y."/>
        </authorList>
    </citation>
    <scope>NUCLEOTIDE SEQUENCE [LARGE SCALE GENOMIC DNA]</scope>
    <source>
        <strain evidence="2">HL-2020</strain>
        <tissue evidence="2">Leaf</tissue>
    </source>
</reference>